<dbReference type="AlphaFoldDB" id="A0A7N2LTX5"/>
<evidence type="ECO:0000313" key="4">
    <source>
        <dbReference type="Proteomes" id="UP000594261"/>
    </source>
</evidence>
<reference evidence="3 4" key="1">
    <citation type="journal article" date="2016" name="G3 (Bethesda)">
        <title>First Draft Assembly and Annotation of the Genome of a California Endemic Oak Quercus lobata Nee (Fagaceae).</title>
        <authorList>
            <person name="Sork V.L."/>
            <person name="Fitz-Gibbon S.T."/>
            <person name="Puiu D."/>
            <person name="Crepeau M."/>
            <person name="Gugger P.F."/>
            <person name="Sherman R."/>
            <person name="Stevens K."/>
            <person name="Langley C.H."/>
            <person name="Pellegrini M."/>
            <person name="Salzberg S.L."/>
        </authorList>
    </citation>
    <scope>NUCLEOTIDE SEQUENCE [LARGE SCALE GENOMIC DNA]</scope>
    <source>
        <strain evidence="3 4">cv. SW786</strain>
    </source>
</reference>
<keyword evidence="2" id="KW-1133">Transmembrane helix</keyword>
<keyword evidence="4" id="KW-1185">Reference proteome</keyword>
<dbReference type="EMBL" id="LRBV02000005">
    <property type="status" value="NOT_ANNOTATED_CDS"/>
    <property type="molecule type" value="Genomic_DNA"/>
</dbReference>
<proteinExistence type="predicted"/>
<feature type="transmembrane region" description="Helical" evidence="2">
    <location>
        <begin position="74"/>
        <end position="93"/>
    </location>
</feature>
<dbReference type="InParanoid" id="A0A7N2LTX5"/>
<keyword evidence="2" id="KW-0812">Transmembrane</keyword>
<feature type="region of interest" description="Disordered" evidence="1">
    <location>
        <begin position="195"/>
        <end position="221"/>
    </location>
</feature>
<organism evidence="3 4">
    <name type="scientific">Quercus lobata</name>
    <name type="common">Valley oak</name>
    <dbReference type="NCBI Taxonomy" id="97700"/>
    <lineage>
        <taxon>Eukaryota</taxon>
        <taxon>Viridiplantae</taxon>
        <taxon>Streptophyta</taxon>
        <taxon>Embryophyta</taxon>
        <taxon>Tracheophyta</taxon>
        <taxon>Spermatophyta</taxon>
        <taxon>Magnoliopsida</taxon>
        <taxon>eudicotyledons</taxon>
        <taxon>Gunneridae</taxon>
        <taxon>Pentapetalae</taxon>
        <taxon>rosids</taxon>
        <taxon>fabids</taxon>
        <taxon>Fagales</taxon>
        <taxon>Fagaceae</taxon>
        <taxon>Quercus</taxon>
    </lineage>
</organism>
<reference evidence="3" key="2">
    <citation type="submission" date="2021-01" db="UniProtKB">
        <authorList>
            <consortium name="EnsemblPlants"/>
        </authorList>
    </citation>
    <scope>IDENTIFICATION</scope>
</reference>
<dbReference type="Gramene" id="QL05p085420:mrna">
    <property type="protein sequence ID" value="QL05p085420:mrna"/>
    <property type="gene ID" value="QL05p085420"/>
</dbReference>
<protein>
    <submittedName>
        <fullName evidence="3">Uncharacterized protein</fullName>
    </submittedName>
</protein>
<evidence type="ECO:0000256" key="2">
    <source>
        <dbReference type="SAM" id="Phobius"/>
    </source>
</evidence>
<accession>A0A7N2LTX5</accession>
<name>A0A7N2LTX5_QUELO</name>
<dbReference type="EnsemblPlants" id="QL05p085420:mrna">
    <property type="protein sequence ID" value="QL05p085420:mrna"/>
    <property type="gene ID" value="QL05p085420"/>
</dbReference>
<evidence type="ECO:0000313" key="3">
    <source>
        <dbReference type="EnsemblPlants" id="QL05p085420:mrna"/>
    </source>
</evidence>
<dbReference type="Proteomes" id="UP000594261">
    <property type="component" value="Chromosome 5"/>
</dbReference>
<sequence length="221" mass="24331">MCTSKKDRDLGFCDLKAFNIALLAKQGWRLQSNTRSLVHCVLKACYFPDLDLLHAELGLTPSYAWRSIMASQDVVKVFLSIIWVYTIATSLTWSGTSSSGSMWAKTYLNSSSPSHGACGTTRTEHGMALHDILQTKSYTTTQGKNHHGRVPGGPLRVSSTHRSIKHSLGSSLKPVVQDKHRRSYFQESWLNGHWHSDSGPHRNSHRSPQSASAPAVGSLGS</sequence>
<evidence type="ECO:0000256" key="1">
    <source>
        <dbReference type="SAM" id="MobiDB-lite"/>
    </source>
</evidence>
<feature type="region of interest" description="Disordered" evidence="1">
    <location>
        <begin position="140"/>
        <end position="173"/>
    </location>
</feature>
<keyword evidence="2" id="KW-0472">Membrane</keyword>